<gene>
    <name evidence="10" type="ORF">FBBNIHIM_03260</name>
</gene>
<evidence type="ECO:0000256" key="6">
    <source>
        <dbReference type="ARBA" id="ARBA00023136"/>
    </source>
</evidence>
<dbReference type="InterPro" id="IPR005534">
    <property type="entry name" value="Curli_assmbl/transp-comp_CsgG"/>
</dbReference>
<feature type="region of interest" description="Disordered" evidence="9">
    <location>
        <begin position="279"/>
        <end position="320"/>
    </location>
</feature>
<dbReference type="Pfam" id="PF03783">
    <property type="entry name" value="CsgG"/>
    <property type="match status" value="1"/>
</dbReference>
<keyword evidence="11" id="KW-1185">Reference proteome</keyword>
<proteinExistence type="inferred from homology"/>
<evidence type="ECO:0000256" key="5">
    <source>
        <dbReference type="ARBA" id="ARBA00022729"/>
    </source>
</evidence>
<keyword evidence="8" id="KW-0449">Lipoprotein</keyword>
<dbReference type="PROSITE" id="PS51257">
    <property type="entry name" value="PROKAR_LIPOPROTEIN"/>
    <property type="match status" value="1"/>
</dbReference>
<reference evidence="10" key="1">
    <citation type="submission" date="2022-05" db="EMBL/GenBank/DDBJ databases">
        <authorList>
            <person name="Blom J."/>
        </authorList>
    </citation>
    <scope>NUCLEOTIDE SEQUENCE</scope>
    <source>
        <strain evidence="10">Type strain: CPO20170097</strain>
    </source>
</reference>
<dbReference type="Gene3D" id="3.40.50.10610">
    <property type="entry name" value="ABC-type transport auxiliary lipoprotein component"/>
    <property type="match status" value="1"/>
</dbReference>
<evidence type="ECO:0000256" key="1">
    <source>
        <dbReference type="ARBA" id="ARBA00003989"/>
    </source>
</evidence>
<keyword evidence="4" id="KW-1003">Cell membrane</keyword>
<dbReference type="PANTHER" id="PTHR41164">
    <property type="entry name" value="CURLI PRODUCTION ASSEMBLY/TRANSPORT COMPONENT CSGG"/>
    <property type="match status" value="1"/>
</dbReference>
<evidence type="ECO:0000313" key="11">
    <source>
        <dbReference type="Proteomes" id="UP001152651"/>
    </source>
</evidence>
<evidence type="ECO:0000256" key="2">
    <source>
        <dbReference type="ARBA" id="ARBA00008899"/>
    </source>
</evidence>
<evidence type="ECO:0000256" key="7">
    <source>
        <dbReference type="ARBA" id="ARBA00023139"/>
    </source>
</evidence>
<evidence type="ECO:0000256" key="4">
    <source>
        <dbReference type="ARBA" id="ARBA00022475"/>
    </source>
</evidence>
<organism evidence="10 11">
    <name type="scientific">Pseudocitrobacter vendiensis</name>
    <dbReference type="NCBI Taxonomy" id="2488306"/>
    <lineage>
        <taxon>Bacteria</taxon>
        <taxon>Pseudomonadati</taxon>
        <taxon>Pseudomonadota</taxon>
        <taxon>Gammaproteobacteria</taxon>
        <taxon>Enterobacterales</taxon>
        <taxon>Enterobacteriaceae</taxon>
        <taxon>Pseudocitrobacter</taxon>
    </lineage>
</organism>
<dbReference type="RefSeq" id="WP_253896935.1">
    <property type="nucleotide sequence ID" value="NZ_CALSBS010000002.1"/>
</dbReference>
<name>A0ABM9F4Y2_9ENTR</name>
<sequence length="320" mass="34530">MRIVTLAVVAGLLSGCITTPPQEAAKPTLLPRDATYKDLVSLPQPRGKIYVAVYNIQDETGQFQPYPASNFSTSVPQSATAMLVSSLKDSRWFVPLERQGLNNLLNERKIIRAAQQNGTVGDNNASPLPSLYSANVIVEGSIIGYASNVKTGGFGARYFGIGGSTQYQLDQVAVNLRIVNVHTGEVLSSVNTSKTILSYEIQAGVFRFIDYQRLLEGEAGFTTNEPVMTCLMSAIEEGVIHLINDGINKKLWALSNAADINSEVLTRYRKEAVEGLLMPDELTQSPPPQTVRPNVSAQAPQQSLAPPHSPLPKAASESSS</sequence>
<evidence type="ECO:0000256" key="9">
    <source>
        <dbReference type="SAM" id="MobiDB-lite"/>
    </source>
</evidence>
<evidence type="ECO:0000256" key="8">
    <source>
        <dbReference type="ARBA" id="ARBA00023288"/>
    </source>
</evidence>
<comment type="function">
    <text evidence="1">May be involved in the biogenesis of curli organelles.</text>
</comment>
<dbReference type="EMBL" id="CALSBS010000002">
    <property type="protein sequence ID" value="CAH6635829.1"/>
    <property type="molecule type" value="Genomic_DNA"/>
</dbReference>
<keyword evidence="7" id="KW-0564">Palmitate</keyword>
<dbReference type="PANTHER" id="PTHR41164:SF1">
    <property type="entry name" value="CURLI PRODUCTION ASSEMBLY_TRANSPORT COMPONENT CSGG"/>
    <property type="match status" value="1"/>
</dbReference>
<accession>A0ABM9F4Y2</accession>
<evidence type="ECO:0000256" key="3">
    <source>
        <dbReference type="ARBA" id="ARBA00014028"/>
    </source>
</evidence>
<comment type="similarity">
    <text evidence="2">Belongs to the CsgG family.</text>
</comment>
<keyword evidence="6" id="KW-0472">Membrane</keyword>
<comment type="caution">
    <text evidence="10">The sequence shown here is derived from an EMBL/GenBank/DDBJ whole genome shotgun (WGS) entry which is preliminary data.</text>
</comment>
<keyword evidence="5" id="KW-0732">Signal</keyword>
<feature type="compositionally biased region" description="Polar residues" evidence="9">
    <location>
        <begin position="291"/>
        <end position="304"/>
    </location>
</feature>
<evidence type="ECO:0000313" key="10">
    <source>
        <dbReference type="EMBL" id="CAH6635829.1"/>
    </source>
</evidence>
<dbReference type="Proteomes" id="UP001152651">
    <property type="component" value="Unassembled WGS sequence"/>
</dbReference>
<protein>
    <recommendedName>
        <fullName evidence="3">Curli production assembly/transport component CsgG</fullName>
    </recommendedName>
</protein>